<evidence type="ECO:0000259" key="2">
    <source>
        <dbReference type="Pfam" id="PF01551"/>
    </source>
</evidence>
<gene>
    <name evidence="3" type="ORF">ABFZ84_06605</name>
</gene>
<comment type="caution">
    <text evidence="3">The sequence shown here is derived from an EMBL/GenBank/DDBJ whole genome shotgun (WGS) entry which is preliminary data.</text>
</comment>
<evidence type="ECO:0000313" key="3">
    <source>
        <dbReference type="EMBL" id="MEX6633219.1"/>
    </source>
</evidence>
<dbReference type="CDD" id="cd12797">
    <property type="entry name" value="M23_peptidase"/>
    <property type="match status" value="1"/>
</dbReference>
<reference evidence="3 4" key="1">
    <citation type="submission" date="2024-05" db="EMBL/GenBank/DDBJ databases">
        <title>Three bacterial strains, DH-69, EH-24, and ECK-19 isolated from coastal sediments.</title>
        <authorList>
            <person name="Ye Y.-Q."/>
            <person name="Du Z.-J."/>
        </authorList>
    </citation>
    <scope>NUCLEOTIDE SEQUENCE [LARGE SCALE GENOMIC DNA]</scope>
    <source>
        <strain evidence="3 4">ECK-19</strain>
    </source>
</reference>
<dbReference type="Pfam" id="PF01551">
    <property type="entry name" value="Peptidase_M23"/>
    <property type="match status" value="1"/>
</dbReference>
<dbReference type="PANTHER" id="PTHR21666:SF285">
    <property type="entry name" value="M23 FAMILY METALLOPEPTIDASE"/>
    <property type="match status" value="1"/>
</dbReference>
<dbReference type="InterPro" id="IPR050570">
    <property type="entry name" value="Cell_wall_metabolism_enzyme"/>
</dbReference>
<feature type="domain" description="M23ase beta-sheet core" evidence="2">
    <location>
        <begin position="233"/>
        <end position="328"/>
    </location>
</feature>
<name>A0ABV3Z347_9PROT</name>
<dbReference type="EMBL" id="JBEHZE010000001">
    <property type="protein sequence ID" value="MEX6633219.1"/>
    <property type="molecule type" value="Genomic_DNA"/>
</dbReference>
<dbReference type="Proteomes" id="UP001560685">
    <property type="component" value="Unassembled WGS sequence"/>
</dbReference>
<keyword evidence="4" id="KW-1185">Reference proteome</keyword>
<dbReference type="RefSeq" id="WP_369313171.1">
    <property type="nucleotide sequence ID" value="NZ_JBEHZE010000001.1"/>
</dbReference>
<dbReference type="SUPFAM" id="SSF51261">
    <property type="entry name" value="Duplicated hybrid motif"/>
    <property type="match status" value="1"/>
</dbReference>
<dbReference type="Gene3D" id="2.70.70.10">
    <property type="entry name" value="Glucose Permease (Domain IIA)"/>
    <property type="match status" value="1"/>
</dbReference>
<keyword evidence="3" id="KW-0378">Hydrolase</keyword>
<protein>
    <submittedName>
        <fullName evidence="3">M23 family metallopeptidase</fullName>
        <ecNumber evidence="3">3.4.-.-</ecNumber>
    </submittedName>
</protein>
<organism evidence="3 4">
    <name type="scientific">Hyphococcus lacteus</name>
    <dbReference type="NCBI Taxonomy" id="3143536"/>
    <lineage>
        <taxon>Bacteria</taxon>
        <taxon>Pseudomonadati</taxon>
        <taxon>Pseudomonadota</taxon>
        <taxon>Alphaproteobacteria</taxon>
        <taxon>Parvularculales</taxon>
        <taxon>Parvularculaceae</taxon>
        <taxon>Hyphococcus</taxon>
    </lineage>
</organism>
<dbReference type="InterPro" id="IPR016047">
    <property type="entry name" value="M23ase_b-sheet_dom"/>
</dbReference>
<feature type="chain" id="PRO_5045965275" evidence="1">
    <location>
        <begin position="27"/>
        <end position="346"/>
    </location>
</feature>
<keyword evidence="1" id="KW-0732">Signal</keyword>
<dbReference type="EC" id="3.4.-.-" evidence="3"/>
<evidence type="ECO:0000256" key="1">
    <source>
        <dbReference type="SAM" id="SignalP"/>
    </source>
</evidence>
<proteinExistence type="predicted"/>
<feature type="signal peptide" evidence="1">
    <location>
        <begin position="1"/>
        <end position="26"/>
    </location>
</feature>
<evidence type="ECO:0000313" key="4">
    <source>
        <dbReference type="Proteomes" id="UP001560685"/>
    </source>
</evidence>
<dbReference type="PANTHER" id="PTHR21666">
    <property type="entry name" value="PEPTIDASE-RELATED"/>
    <property type="match status" value="1"/>
</dbReference>
<dbReference type="GO" id="GO:0016787">
    <property type="term" value="F:hydrolase activity"/>
    <property type="evidence" value="ECO:0007669"/>
    <property type="project" value="UniProtKB-KW"/>
</dbReference>
<accession>A0ABV3Z347</accession>
<sequence length="346" mass="37131">MRKLSFRAKFAFGFGVSAMLAGAAIAQDAKHTDDIPVSDNALIEAGKKVKNIKTEGEKVDLARRANFAEAMNDVSERQEVFTGAPEHFTIDGSFAQGGILFGQTERGATVTLDGDSVMVDDDGRFLVGFGRDSALSALMVVALPDGTVERRAIEIEDREFPVDRIDGLDQSKVSGFTEAQLAKIAVDRKKKLAARKDTQQLADWSVGFEWPVTGRISGVFGSQRILNGEPKNPHSGVDVAAPTGTPILAPAPGIVRLAEDDMYFEGGLVLLDHGHWLESAFLHMSRIDVEPGQRVEKGDVIGAVGATGRVTGPHLHWSMKWAGMLVDPQLTVGAMPLKKVSTPAGD</sequence>
<dbReference type="InterPro" id="IPR011055">
    <property type="entry name" value="Dup_hybrid_motif"/>
</dbReference>